<feature type="binding site" evidence="5">
    <location>
        <position position="190"/>
    </location>
    <ligand>
        <name>[4Fe-4S] cluster</name>
        <dbReference type="ChEBI" id="CHEBI:49883"/>
    </ligand>
</feature>
<dbReference type="GO" id="GO:0005737">
    <property type="term" value="C:cytoplasm"/>
    <property type="evidence" value="ECO:0007669"/>
    <property type="project" value="UniProtKB-ARBA"/>
</dbReference>
<dbReference type="InterPro" id="IPR003029">
    <property type="entry name" value="S1_domain"/>
</dbReference>
<dbReference type="GO" id="GO:0016114">
    <property type="term" value="P:terpenoid biosynthetic process"/>
    <property type="evidence" value="ECO:0007669"/>
    <property type="project" value="UniProtKB-UniRule"/>
</dbReference>
<feature type="binding site" evidence="5">
    <location>
        <position position="124"/>
    </location>
    <ligand>
        <name>dimethylallyl diphosphate</name>
        <dbReference type="ChEBI" id="CHEBI:57623"/>
    </ligand>
</feature>
<evidence type="ECO:0000256" key="4">
    <source>
        <dbReference type="ARBA" id="ARBA00023014"/>
    </source>
</evidence>
<comment type="catalytic activity">
    <reaction evidence="5">
        <text>dimethylallyl diphosphate + 2 oxidized [2Fe-2S]-[ferredoxin] + H2O = (2E)-4-hydroxy-3-methylbut-2-enyl diphosphate + 2 reduced [2Fe-2S]-[ferredoxin] + 2 H(+)</text>
        <dbReference type="Rhea" id="RHEA:24825"/>
        <dbReference type="Rhea" id="RHEA-COMP:10000"/>
        <dbReference type="Rhea" id="RHEA-COMP:10001"/>
        <dbReference type="ChEBI" id="CHEBI:15377"/>
        <dbReference type="ChEBI" id="CHEBI:15378"/>
        <dbReference type="ChEBI" id="CHEBI:33737"/>
        <dbReference type="ChEBI" id="CHEBI:33738"/>
        <dbReference type="ChEBI" id="CHEBI:57623"/>
        <dbReference type="ChEBI" id="CHEBI:128753"/>
        <dbReference type="EC" id="1.17.7.4"/>
    </reaction>
</comment>
<dbReference type="GO" id="GO:0046872">
    <property type="term" value="F:metal ion binding"/>
    <property type="evidence" value="ECO:0007669"/>
    <property type="project" value="UniProtKB-KW"/>
</dbReference>
<comment type="pathway">
    <text evidence="5">Isoprenoid biosynthesis; dimethylallyl diphosphate biosynthesis; dimethylallyl diphosphate from (2E)-4-hydroxy-3-methylbutenyl diphosphate: step 1/1.</text>
</comment>
<feature type="binding site" evidence="5">
    <location>
        <position position="219"/>
    </location>
    <ligand>
        <name>(2E)-4-hydroxy-3-methylbut-2-enyl diphosphate</name>
        <dbReference type="ChEBI" id="CHEBI:128753"/>
    </ligand>
</feature>
<evidence type="ECO:0000256" key="1">
    <source>
        <dbReference type="ARBA" id="ARBA00022485"/>
    </source>
</evidence>
<feature type="binding site" evidence="5">
    <location>
        <position position="219"/>
    </location>
    <ligand>
        <name>isopentenyl diphosphate</name>
        <dbReference type="ChEBI" id="CHEBI:128769"/>
    </ligand>
</feature>
<dbReference type="CDD" id="cd04465">
    <property type="entry name" value="S1_RPS1_repeat_ec2_hs2"/>
    <property type="match status" value="1"/>
</dbReference>
<feature type="binding site" evidence="5">
    <location>
        <position position="41"/>
    </location>
    <ligand>
        <name>isopentenyl diphosphate</name>
        <dbReference type="ChEBI" id="CHEBI:128769"/>
    </ligand>
</feature>
<dbReference type="SUPFAM" id="SSF50249">
    <property type="entry name" value="Nucleic acid-binding proteins"/>
    <property type="match status" value="4"/>
</dbReference>
<dbReference type="CDD" id="cd05688">
    <property type="entry name" value="S1_RPS1_repeat_ec3"/>
    <property type="match status" value="1"/>
</dbReference>
<dbReference type="SMART" id="SM00316">
    <property type="entry name" value="S1"/>
    <property type="match status" value="4"/>
</dbReference>
<organism evidence="7 8">
    <name type="scientific">Oxobacter pfennigii</name>
    <dbReference type="NCBI Taxonomy" id="36849"/>
    <lineage>
        <taxon>Bacteria</taxon>
        <taxon>Bacillati</taxon>
        <taxon>Bacillota</taxon>
        <taxon>Clostridia</taxon>
        <taxon>Eubacteriales</taxon>
        <taxon>Clostridiaceae</taxon>
        <taxon>Oxobacter</taxon>
    </lineage>
</organism>
<comment type="caution">
    <text evidence="7">The sequence shown here is derived from an EMBL/GenBank/DDBJ whole genome shotgun (WGS) entry which is preliminary data.</text>
</comment>
<dbReference type="GO" id="GO:0051539">
    <property type="term" value="F:4 iron, 4 sulfur cluster binding"/>
    <property type="evidence" value="ECO:0007669"/>
    <property type="project" value="UniProtKB-UniRule"/>
</dbReference>
<feature type="binding site" evidence="5">
    <location>
        <position position="219"/>
    </location>
    <ligand>
        <name>dimethylallyl diphosphate</name>
        <dbReference type="ChEBI" id="CHEBI:57623"/>
    </ligand>
</feature>
<dbReference type="RefSeq" id="WP_054874417.1">
    <property type="nucleotide sequence ID" value="NZ_LKET01000028.1"/>
</dbReference>
<feature type="binding site" evidence="5">
    <location>
        <position position="262"/>
    </location>
    <ligand>
        <name>isopentenyl diphosphate</name>
        <dbReference type="ChEBI" id="CHEBI:128769"/>
    </ligand>
</feature>
<reference evidence="7 8" key="1">
    <citation type="submission" date="2015-09" db="EMBL/GenBank/DDBJ databases">
        <title>Genome sequence of Oxobacter pfennigii DSM 3222.</title>
        <authorList>
            <person name="Poehlein A."/>
            <person name="Bengelsdorf F.R."/>
            <person name="Schiel-Bengelsdorf B."/>
            <person name="Duerre P."/>
            <person name="Daniel R."/>
        </authorList>
    </citation>
    <scope>NUCLEOTIDE SEQUENCE [LARGE SCALE GENOMIC DNA]</scope>
    <source>
        <strain evidence="7 8">DSM 3222</strain>
    </source>
</reference>
<comment type="catalytic activity">
    <reaction evidence="5">
        <text>isopentenyl diphosphate + 2 oxidized [2Fe-2S]-[ferredoxin] + H2O = (2E)-4-hydroxy-3-methylbut-2-enyl diphosphate + 2 reduced [2Fe-2S]-[ferredoxin] + 2 H(+)</text>
        <dbReference type="Rhea" id="RHEA:24488"/>
        <dbReference type="Rhea" id="RHEA-COMP:10000"/>
        <dbReference type="Rhea" id="RHEA-COMP:10001"/>
        <dbReference type="ChEBI" id="CHEBI:15377"/>
        <dbReference type="ChEBI" id="CHEBI:15378"/>
        <dbReference type="ChEBI" id="CHEBI:33737"/>
        <dbReference type="ChEBI" id="CHEBI:33738"/>
        <dbReference type="ChEBI" id="CHEBI:128753"/>
        <dbReference type="ChEBI" id="CHEBI:128769"/>
        <dbReference type="EC" id="1.17.7.4"/>
    </reaction>
</comment>
<feature type="binding site" evidence="5">
    <location>
        <position position="74"/>
    </location>
    <ligand>
        <name>(2E)-4-hydroxy-3-methylbut-2-enyl diphosphate</name>
        <dbReference type="ChEBI" id="CHEBI:128753"/>
    </ligand>
</feature>
<keyword evidence="5" id="KW-0560">Oxidoreductase</keyword>
<comment type="cofactor">
    <cofactor evidence="5">
        <name>[4Fe-4S] cluster</name>
        <dbReference type="ChEBI" id="CHEBI:49883"/>
    </cofactor>
    <text evidence="5">Binds 1 [4Fe-4S] cluster per subunit.</text>
</comment>
<name>A0A0N8NTH6_9CLOT</name>
<dbReference type="Gene3D" id="3.40.50.11270">
    <property type="match status" value="1"/>
</dbReference>
<dbReference type="GO" id="GO:0050992">
    <property type="term" value="P:dimethylallyl diphosphate biosynthetic process"/>
    <property type="evidence" value="ECO:0007669"/>
    <property type="project" value="UniProtKB-UniRule"/>
</dbReference>
<dbReference type="NCBIfam" id="TIGR00216">
    <property type="entry name" value="ispH_lytB"/>
    <property type="match status" value="1"/>
</dbReference>
<gene>
    <name evidence="5" type="primary">ispH</name>
    <name evidence="7" type="ORF">OXPF_13340</name>
</gene>
<dbReference type="OrthoDB" id="9804077at2"/>
<evidence type="ECO:0000256" key="2">
    <source>
        <dbReference type="ARBA" id="ARBA00022723"/>
    </source>
</evidence>
<dbReference type="InterPro" id="IPR035104">
    <property type="entry name" value="Ribosomal_protein_S1-like"/>
</dbReference>
<keyword evidence="3 5" id="KW-0408">Iron</keyword>
<dbReference type="FunFam" id="2.40.50.140:FF:000039">
    <property type="entry name" value="30S ribosomal protein S1"/>
    <property type="match status" value="1"/>
</dbReference>
<evidence type="ECO:0000256" key="5">
    <source>
        <dbReference type="HAMAP-Rule" id="MF_00191"/>
    </source>
</evidence>
<dbReference type="PATRIC" id="fig|36849.3.peg.1420"/>
<comment type="similarity">
    <text evidence="5">Belongs to the IspH family.</text>
</comment>
<dbReference type="STRING" id="36849.OXPF_13340"/>
<comment type="function">
    <text evidence="5">Catalyzes the conversion of 1-hydroxy-2-methyl-2-(E)-butenyl 4-diphosphate (HMBPP) into a mixture of isopentenyl diphosphate (IPP) and dimethylallyl diphosphate (DMAPP). Acts in the terminal step of the DOXP/MEP pathway for isoprenoid precursor biosynthesis.</text>
</comment>
<feature type="binding site" evidence="5">
    <location>
        <position position="220"/>
    </location>
    <ligand>
        <name>isopentenyl diphosphate</name>
        <dbReference type="ChEBI" id="CHEBI:128769"/>
    </ligand>
</feature>
<dbReference type="EMBL" id="LKET01000028">
    <property type="protein sequence ID" value="KPU44856.1"/>
    <property type="molecule type" value="Genomic_DNA"/>
</dbReference>
<dbReference type="InterPro" id="IPR012340">
    <property type="entry name" value="NA-bd_OB-fold"/>
</dbReference>
<feature type="binding site" evidence="5">
    <location>
        <position position="124"/>
    </location>
    <ligand>
        <name>(2E)-4-hydroxy-3-methylbut-2-enyl diphosphate</name>
        <dbReference type="ChEBI" id="CHEBI:128753"/>
    </ligand>
</feature>
<feature type="binding site" evidence="5">
    <location>
        <position position="262"/>
    </location>
    <ligand>
        <name>(2E)-4-hydroxy-3-methylbut-2-enyl diphosphate</name>
        <dbReference type="ChEBI" id="CHEBI:128753"/>
    </ligand>
</feature>
<dbReference type="InterPro" id="IPR003451">
    <property type="entry name" value="LytB/IspH"/>
</dbReference>
<feature type="binding site" evidence="5">
    <location>
        <position position="41"/>
    </location>
    <ligand>
        <name>(2E)-4-hydroxy-3-methylbut-2-enyl diphosphate</name>
        <dbReference type="ChEBI" id="CHEBI:128753"/>
    </ligand>
</feature>
<feature type="binding site" evidence="5">
    <location>
        <position position="74"/>
    </location>
    <ligand>
        <name>dimethylallyl diphosphate</name>
        <dbReference type="ChEBI" id="CHEBI:57623"/>
    </ligand>
</feature>
<dbReference type="NCBIfam" id="NF000907">
    <property type="entry name" value="PRK00087.1"/>
    <property type="match status" value="1"/>
</dbReference>
<feature type="domain" description="S1 motif" evidence="6">
    <location>
        <begin position="563"/>
        <end position="632"/>
    </location>
</feature>
<feature type="binding site" evidence="5">
    <location>
        <position position="96"/>
    </location>
    <ligand>
        <name>[4Fe-4S] cluster</name>
        <dbReference type="ChEBI" id="CHEBI:49883"/>
    </ligand>
</feature>
<dbReference type="Pfam" id="PF02401">
    <property type="entry name" value="LYTB"/>
    <property type="match status" value="1"/>
</dbReference>
<dbReference type="CDD" id="cd13944">
    <property type="entry name" value="lytB_ispH"/>
    <property type="match status" value="1"/>
</dbReference>
<sequence length="667" mass="74154">MNIIVADYSGFCFGVKNAVSTVYKTTNDKGGRIYTYGPIIHNSTVVNELEQKGIIALPSIEDLKENDTVIIRSHGVSKEVIGTLRDKKVDIVDATCPYVEYIHKKVEEYYNKNYQIIIVGDPAHPEVHGINGWCDNSAVIVNSEEEINNLPKYPKICVVSQTTMNSDKWALMVPLILKISKEIIVFNTICTATEQRQKSAEEIAKKSDSLIVLGGYNSSNTKKLVEICKKYCDKTYHIETINEMDVEKIKNVKTLGITAGASTPDWIIKEAIDKMSDLTNINEENNEQNIMDEYEKTFKKISQGDIVKGKIIYVNDDEASVDIGYKADGLIPRSELTISGDVSPRDILNPGDELDVYILKVNDGEGNVLLSKKLVDAEKSLEYIEEAHKSKTKLTARVAQIVKGGVIADVKGVQVFIPASQLDIRYVEDMSQYLKQEFDIIISEYNPEKRRVIGSRKAVLGEEIKNKKKALFENLEAGQVISGKVIRITDFGAFVDLGGVDGLIHISELSWGRVKHPSEVVKEGDSVEVYVLSVDKDKERISLSLKKTLSEPWGDIDSKFKIGDIVTGKVVRIASFGAFIEIEPGLDGLVHISNISDKRINKVEDALKVGETVTAKIIEINAENKRLSLSIKDAAETENVDVEVFEEAAKEEVQTTIQDVIDSKVSE</sequence>
<dbReference type="PROSITE" id="PS50126">
    <property type="entry name" value="S1"/>
    <property type="match status" value="4"/>
</dbReference>
<dbReference type="NCBIfam" id="NF002187">
    <property type="entry name" value="PRK01045.1-1"/>
    <property type="match status" value="1"/>
</dbReference>
<feature type="binding site" evidence="5">
    <location>
        <position position="41"/>
    </location>
    <ligand>
        <name>dimethylallyl diphosphate</name>
        <dbReference type="ChEBI" id="CHEBI:57623"/>
    </ligand>
</feature>
<dbReference type="PRINTS" id="PR00681">
    <property type="entry name" value="RIBOSOMALS1"/>
</dbReference>
<feature type="binding site" evidence="5">
    <location>
        <position position="218"/>
    </location>
    <ligand>
        <name>isopentenyl diphosphate</name>
        <dbReference type="ChEBI" id="CHEBI:128769"/>
    </ligand>
</feature>
<dbReference type="AlphaFoldDB" id="A0A0N8NTH6"/>
<feature type="active site" description="Proton donor" evidence="5">
    <location>
        <position position="126"/>
    </location>
</feature>
<accession>A0A0N8NTH6</accession>
<feature type="binding site" evidence="5">
    <location>
        <position position="162"/>
    </location>
    <ligand>
        <name>(2E)-4-hydroxy-3-methylbut-2-enyl diphosphate</name>
        <dbReference type="ChEBI" id="CHEBI:128753"/>
    </ligand>
</feature>
<dbReference type="GO" id="GO:0051745">
    <property type="term" value="F:4-hydroxy-3-methylbut-2-enyl diphosphate reductase activity"/>
    <property type="evidence" value="ECO:0007669"/>
    <property type="project" value="UniProtKB-UniRule"/>
</dbReference>
<evidence type="ECO:0000259" key="6">
    <source>
        <dbReference type="PROSITE" id="PS50126"/>
    </source>
</evidence>
<feature type="binding site" evidence="5">
    <location>
        <position position="12"/>
    </location>
    <ligand>
        <name>[4Fe-4S] cluster</name>
        <dbReference type="ChEBI" id="CHEBI:49883"/>
    </ligand>
</feature>
<evidence type="ECO:0000313" key="8">
    <source>
        <dbReference type="Proteomes" id="UP000050326"/>
    </source>
</evidence>
<keyword evidence="2 5" id="KW-0479">Metal-binding</keyword>
<evidence type="ECO:0000256" key="3">
    <source>
        <dbReference type="ARBA" id="ARBA00023004"/>
    </source>
</evidence>
<dbReference type="CDD" id="cd05687">
    <property type="entry name" value="S1_RPS1_repeat_ec1_hs1"/>
    <property type="match status" value="1"/>
</dbReference>
<keyword evidence="4 5" id="KW-0411">Iron-sulfur</keyword>
<dbReference type="UniPathway" id="UPA00056">
    <property type="reaction ID" value="UER00097"/>
</dbReference>
<dbReference type="FunFam" id="2.40.50.140:FF:000051">
    <property type="entry name" value="RNA-binding transcriptional accessory protein"/>
    <property type="match status" value="1"/>
</dbReference>
<dbReference type="Gene3D" id="2.40.50.140">
    <property type="entry name" value="Nucleic acid-binding proteins"/>
    <property type="match status" value="4"/>
</dbReference>
<proteinExistence type="inferred from homology"/>
<dbReference type="UniPathway" id="UPA00059">
    <property type="reaction ID" value="UER00105"/>
</dbReference>
<feature type="binding site" evidence="5">
    <location>
        <position position="220"/>
    </location>
    <ligand>
        <name>dimethylallyl diphosphate</name>
        <dbReference type="ChEBI" id="CHEBI:57623"/>
    </ligand>
</feature>
<feature type="binding site" evidence="5">
    <location>
        <position position="218"/>
    </location>
    <ligand>
        <name>dimethylallyl diphosphate</name>
        <dbReference type="ChEBI" id="CHEBI:57623"/>
    </ligand>
</feature>
<feature type="binding site" evidence="5">
    <location>
        <position position="124"/>
    </location>
    <ligand>
        <name>isopentenyl diphosphate</name>
        <dbReference type="ChEBI" id="CHEBI:128769"/>
    </ligand>
</feature>
<feature type="binding site" evidence="5">
    <location>
        <position position="220"/>
    </location>
    <ligand>
        <name>(2E)-4-hydroxy-3-methylbut-2-enyl diphosphate</name>
        <dbReference type="ChEBI" id="CHEBI:128753"/>
    </ligand>
</feature>
<dbReference type="PANTHER" id="PTHR30426">
    <property type="entry name" value="4-HYDROXY-3-METHYLBUT-2-ENYL DIPHOSPHATE REDUCTASE"/>
    <property type="match status" value="1"/>
</dbReference>
<dbReference type="NCBIfam" id="NF005208">
    <property type="entry name" value="PRK06676.1"/>
    <property type="match status" value="1"/>
</dbReference>
<feature type="domain" description="S1 motif" evidence="6">
    <location>
        <begin position="391"/>
        <end position="457"/>
    </location>
</feature>
<feature type="domain" description="S1 motif" evidence="6">
    <location>
        <begin position="304"/>
        <end position="373"/>
    </location>
</feature>
<feature type="binding site" evidence="5">
    <location>
        <position position="74"/>
    </location>
    <ligand>
        <name>isopentenyl diphosphate</name>
        <dbReference type="ChEBI" id="CHEBI:128769"/>
    </ligand>
</feature>
<protein>
    <recommendedName>
        <fullName evidence="5">4-hydroxy-3-methylbut-2-enyl diphosphate reductase</fullName>
        <shortName evidence="5">HMBPP reductase</shortName>
        <ecNumber evidence="5">1.17.7.4</ecNumber>
    </recommendedName>
</protein>
<comment type="pathway">
    <text evidence="5">Isoprenoid biosynthesis; isopentenyl diphosphate biosynthesis via DXP pathway; isopentenyl diphosphate from 1-deoxy-D-xylulose 5-phosphate: step 6/6.</text>
</comment>
<dbReference type="Gene3D" id="3.40.1010.20">
    <property type="entry name" value="4-hydroxy-3-methylbut-2-enyl diphosphate reductase, catalytic domain"/>
    <property type="match status" value="2"/>
</dbReference>
<feature type="binding site" evidence="5">
    <location>
        <position position="262"/>
    </location>
    <ligand>
        <name>dimethylallyl diphosphate</name>
        <dbReference type="ChEBI" id="CHEBI:57623"/>
    </ligand>
</feature>
<dbReference type="PANTHER" id="PTHR30426:SF0">
    <property type="entry name" value="4-HYDROXY-3-METHYLBUT-2-ENYL DIPHOSPHATE REDUCTASE"/>
    <property type="match status" value="1"/>
</dbReference>
<keyword evidence="8" id="KW-1185">Reference proteome</keyword>
<evidence type="ECO:0000313" key="7">
    <source>
        <dbReference type="EMBL" id="KPU44856.1"/>
    </source>
</evidence>
<feature type="binding site" evidence="5">
    <location>
        <position position="218"/>
    </location>
    <ligand>
        <name>(2E)-4-hydroxy-3-methylbut-2-enyl diphosphate</name>
        <dbReference type="ChEBI" id="CHEBI:128753"/>
    </ligand>
</feature>
<keyword evidence="5" id="KW-0414">Isoprene biosynthesis</keyword>
<dbReference type="Proteomes" id="UP000050326">
    <property type="component" value="Unassembled WGS sequence"/>
</dbReference>
<dbReference type="HAMAP" id="MF_00191">
    <property type="entry name" value="IspH"/>
    <property type="match status" value="1"/>
</dbReference>
<keyword evidence="1 5" id="KW-0004">4Fe-4S</keyword>
<dbReference type="Pfam" id="PF00575">
    <property type="entry name" value="S1"/>
    <property type="match status" value="4"/>
</dbReference>
<dbReference type="GO" id="GO:0019288">
    <property type="term" value="P:isopentenyl diphosphate biosynthetic process, methylerythritol 4-phosphate pathway"/>
    <property type="evidence" value="ECO:0007669"/>
    <property type="project" value="UniProtKB-UniRule"/>
</dbReference>
<dbReference type="NCBIfam" id="NF009024">
    <property type="entry name" value="PRK12360.1"/>
    <property type="match status" value="1"/>
</dbReference>
<feature type="domain" description="S1 motif" evidence="6">
    <location>
        <begin position="478"/>
        <end position="546"/>
    </location>
</feature>
<dbReference type="GO" id="GO:0003729">
    <property type="term" value="F:mRNA binding"/>
    <property type="evidence" value="ECO:0007669"/>
    <property type="project" value="UniProtKB-ARBA"/>
</dbReference>
<dbReference type="EC" id="1.17.7.4" evidence="5"/>